<feature type="compositionally biased region" description="Polar residues" evidence="1">
    <location>
        <begin position="17"/>
        <end position="26"/>
    </location>
</feature>
<sequence>MVGKADRGDLAADQNPGIGSSSASNRADATLSYTDKGLQDHFDVDGYAMMVHQANIKLGLSDAQNEYNTAPGLRDLLAQASAASTVSRRRARRT</sequence>
<reference evidence="3 4" key="1">
    <citation type="submission" date="2017-10" db="EMBL/GenBank/DDBJ databases">
        <title>The new phylogeny of genus Mycobacterium.</title>
        <authorList>
            <person name="Tortoli E."/>
            <person name="Trovato A."/>
            <person name="Cirillo D.M."/>
        </authorList>
    </citation>
    <scope>NUCLEOTIDE SEQUENCE [LARGE SCALE GENOMIC DNA]</scope>
    <source>
        <strain evidence="3 4">CCUG37673</strain>
    </source>
</reference>
<comment type="caution">
    <text evidence="3">The sequence shown here is derived from an EMBL/GenBank/DDBJ whole genome shotgun (WGS) entry which is preliminary data.</text>
</comment>
<accession>A0A2A7MUX6</accession>
<evidence type="ECO:0000313" key="4">
    <source>
        <dbReference type="Proteomes" id="UP000220914"/>
    </source>
</evidence>
<dbReference type="Proteomes" id="UP000465302">
    <property type="component" value="Unassembled WGS sequence"/>
</dbReference>
<proteinExistence type="predicted"/>
<name>A0A2A7MUX6_MYCAG</name>
<evidence type="ECO:0000313" key="3">
    <source>
        <dbReference type="EMBL" id="PEG35360.1"/>
    </source>
</evidence>
<evidence type="ECO:0000256" key="1">
    <source>
        <dbReference type="SAM" id="MobiDB-lite"/>
    </source>
</evidence>
<dbReference type="OrthoDB" id="9968533at2"/>
<evidence type="ECO:0000313" key="5">
    <source>
        <dbReference type="Proteomes" id="UP000465302"/>
    </source>
</evidence>
<dbReference type="RefSeq" id="WP_097942217.1">
    <property type="nucleotide sequence ID" value="NZ_BLKS01000001.1"/>
</dbReference>
<dbReference type="AlphaFoldDB" id="A0A2A7MUX6"/>
<reference evidence="2 5" key="2">
    <citation type="journal article" date="2019" name="Emerg. Microbes Infect.">
        <title>Comprehensive subspecies identification of 175 nontuberculous mycobacteria species based on 7547 genomic profiles.</title>
        <authorList>
            <person name="Matsumoto Y."/>
            <person name="Kinjo T."/>
            <person name="Motooka D."/>
            <person name="Nabeya D."/>
            <person name="Jung N."/>
            <person name="Uechi K."/>
            <person name="Horii T."/>
            <person name="Iida T."/>
            <person name="Fujita J."/>
            <person name="Nakamura S."/>
        </authorList>
    </citation>
    <scope>NUCLEOTIDE SEQUENCE [LARGE SCALE GENOMIC DNA]</scope>
    <source>
        <strain evidence="2 5">JCM 6377</strain>
    </source>
</reference>
<feature type="region of interest" description="Disordered" evidence="1">
    <location>
        <begin position="1"/>
        <end position="26"/>
    </location>
</feature>
<dbReference type="EMBL" id="PDCP01000046">
    <property type="protein sequence ID" value="PEG35360.1"/>
    <property type="molecule type" value="Genomic_DNA"/>
</dbReference>
<gene>
    <name evidence="3" type="ORF">CQY20_22055</name>
    <name evidence="2" type="ORF">MAGR_49330</name>
</gene>
<protein>
    <submittedName>
        <fullName evidence="3">Uncharacterized protein</fullName>
    </submittedName>
</protein>
<dbReference type="EMBL" id="BLKS01000001">
    <property type="protein sequence ID" value="GFG53492.1"/>
    <property type="molecule type" value="Genomic_DNA"/>
</dbReference>
<evidence type="ECO:0000313" key="2">
    <source>
        <dbReference type="EMBL" id="GFG53492.1"/>
    </source>
</evidence>
<organism evidence="3 4">
    <name type="scientific">Mycolicibacterium agri</name>
    <name type="common">Mycobacterium agri</name>
    <dbReference type="NCBI Taxonomy" id="36811"/>
    <lineage>
        <taxon>Bacteria</taxon>
        <taxon>Bacillati</taxon>
        <taxon>Actinomycetota</taxon>
        <taxon>Actinomycetes</taxon>
        <taxon>Mycobacteriales</taxon>
        <taxon>Mycobacteriaceae</taxon>
        <taxon>Mycolicibacterium</taxon>
    </lineage>
</organism>
<keyword evidence="4" id="KW-1185">Reference proteome</keyword>
<dbReference type="Proteomes" id="UP000220914">
    <property type="component" value="Unassembled WGS sequence"/>
</dbReference>
<feature type="compositionally biased region" description="Basic and acidic residues" evidence="1">
    <location>
        <begin position="1"/>
        <end position="10"/>
    </location>
</feature>
<reference evidence="2" key="3">
    <citation type="submission" date="2020-02" db="EMBL/GenBank/DDBJ databases">
        <authorList>
            <person name="Matsumoto Y."/>
            <person name="Motooka D."/>
            <person name="Nakamura S."/>
        </authorList>
    </citation>
    <scope>NUCLEOTIDE SEQUENCE</scope>
    <source>
        <strain evidence="2">JCM 6377</strain>
    </source>
</reference>